<evidence type="ECO:0000313" key="3">
    <source>
        <dbReference type="Proteomes" id="UP001234178"/>
    </source>
</evidence>
<reference evidence="2 3" key="1">
    <citation type="journal article" date="2023" name="Nucleic Acids Res.">
        <title>The hologenome of Daphnia magna reveals possible DNA methylation and microbiome-mediated evolution of the host genome.</title>
        <authorList>
            <person name="Chaturvedi A."/>
            <person name="Li X."/>
            <person name="Dhandapani V."/>
            <person name="Marshall H."/>
            <person name="Kissane S."/>
            <person name="Cuenca-Cambronero M."/>
            <person name="Asole G."/>
            <person name="Calvet F."/>
            <person name="Ruiz-Romero M."/>
            <person name="Marangio P."/>
            <person name="Guigo R."/>
            <person name="Rago D."/>
            <person name="Mirbahai L."/>
            <person name="Eastwood N."/>
            <person name="Colbourne J.K."/>
            <person name="Zhou J."/>
            <person name="Mallon E."/>
            <person name="Orsini L."/>
        </authorList>
    </citation>
    <scope>NUCLEOTIDE SEQUENCE [LARGE SCALE GENOMIC DNA]</scope>
    <source>
        <strain evidence="2">LRV0_1</strain>
    </source>
</reference>
<proteinExistence type="predicted"/>
<keyword evidence="1" id="KW-0175">Coiled coil</keyword>
<feature type="coiled-coil region" evidence="1">
    <location>
        <begin position="459"/>
        <end position="486"/>
    </location>
</feature>
<feature type="coiled-coil region" evidence="1">
    <location>
        <begin position="1459"/>
        <end position="1486"/>
    </location>
</feature>
<feature type="coiled-coil region" evidence="1">
    <location>
        <begin position="959"/>
        <end position="986"/>
    </location>
</feature>
<evidence type="ECO:0000256" key="1">
    <source>
        <dbReference type="SAM" id="Coils"/>
    </source>
</evidence>
<feature type="coiled-coil region" evidence="1">
    <location>
        <begin position="1"/>
        <end position="67"/>
    </location>
</feature>
<name>A0ABR0B5P0_9CRUS</name>
<feature type="coiled-coil region" evidence="1">
    <location>
        <begin position="107"/>
        <end position="141"/>
    </location>
</feature>
<dbReference type="Proteomes" id="UP001234178">
    <property type="component" value="Unassembled WGS sequence"/>
</dbReference>
<feature type="coiled-coil region" evidence="1">
    <location>
        <begin position="1581"/>
        <end position="1608"/>
    </location>
</feature>
<feature type="coiled-coil region" evidence="1">
    <location>
        <begin position="1959"/>
        <end position="1986"/>
    </location>
</feature>
<feature type="coiled-coil region" evidence="1">
    <location>
        <begin position="1081"/>
        <end position="1108"/>
    </location>
</feature>
<comment type="caution">
    <text evidence="2">The sequence shown here is derived from an EMBL/GenBank/DDBJ whole genome shotgun (WGS) entry which is preliminary data.</text>
</comment>
<feature type="coiled-coil region" evidence="1">
    <location>
        <begin position="2081"/>
        <end position="2108"/>
    </location>
</feature>
<dbReference type="EMBL" id="JAOYFB010000040">
    <property type="protein sequence ID" value="KAK4037013.1"/>
    <property type="molecule type" value="Genomic_DNA"/>
</dbReference>
<accession>A0ABR0B5P0</accession>
<protein>
    <submittedName>
        <fullName evidence="2">Uncharacterized protein</fullName>
    </submittedName>
</protein>
<sequence>MEKVEEENHQLREDIKKLKIEKQLEQARFTEEKKNFEFINEQTKKAMQEKENLLIHANEENRILRNNLILYREEIANLTLILKAENPVSGEDKLSVIQLAEILKDAKFNAERVSHGLNKEKEKLERKLTECQYEIKNITDLLREENFTTGKDDSSAINLVIGSQLIKKNCHKLSDKISEEKKVLEGDITTCETTKKNLAQLLQEKRINKSSNGTSTEPIDKNMSTIDILKAVHRELSDAALCEKQTKEIFDVIKIEYQNITLPKGDGNHSITVGNATALQMLQELKRESTLNKEQLLLAQDEIEEITNFAKDLVALGTHNLDAYSLQANETPLEHSPATIETLNDLQRKLKRTQELLLLTNDEIKNITEFSRELTGELNSNPIGGSVEEVNDTNPVLETTPIQILQDWQETLMQAKEKLLLAKEEIKSIALSTRDLINSENENSNASSSQSSNPIFVTKATAIQRMKDLQQDLKSAQEQLLLTKDGILDIKSFARNLTDLAYENANLSTGVLDDTFDRTTTMSALNLTEWQGQLIQSQNQLLLTADDIENIAKYAEDFIELGIKAINTSLGQTSHSVLGPNASAMEILQEWQRKFKAVEQQALLAEDEVKNIADFTSNTFSHILTPPNGTITEYFDKNASTIEILKAVHRELAAAALCHTATGPNASSIDLLQHWQTKFNEMQQQALLAKDEMKNISDYTTNTFSDILGLPNGTSTEPLDKNMSTIDILKAVHRELSEAALCEKQMKEVFDVIKIEYQNITLPRGDGNHSITEGNATALQMLQELKRESTLNKEQLLLAQDEIEEITNFAKDLVALGTHNLDAYSLQANETPLEHSPATIETLNDLQRKLKRTQELLLLTNDEIKNITEFSRELTGELNSNPIGGSVEEVNDTNPVLETTPIQILQDWQETLMQAKEKLLLAKEEIKSIALSTRDLINSENENSNASSSQSSNPIFVTNATATQRMKDLQQDLKSAQEQLLLTKDGILDIKSFARNLTDLAYENANLSTGVLDDTFDRTTTMSALNLTEWQGQLIQSQNQLLLTADDIENIAKYAEDFIELGIKAINTSLGQTSHSVLGPNASAMEILQEWQRKFKAVEQQALLAEDEVKNIADFTSNTFSHILTSPNGTITEYFDKNASTIEILKAVHREFAAAALCHTATGPNASSIDLLQHWQTKFNEMQQQALLAKDEMKNISDYTTNTFSDILGLPNGTSTEPLDKNMSTIDILKAVHRELSEAALCEKQMKEVFDVIKIEYQNITLPRGDGNHSITEGNATALQMLQELKRESTLNKEQLLLAQDEIEEITNFAKDLVALGTHNLDAYSLQANETPLEHSPATIETLNDLQRKLKRTQELLLLTNDEIKNITEFSRELTGELNSNPIGGSVEEVNDTNPVLETTPIQILQDWQETLMQAKEKLLLAKEEIKSIALSTRDLINSENENSNASSSQSSNPIFVTKATAIQRMKDLQQDLKSAQEQLLLTKDGILDIKSFARNLTDLAYENANLSTGVLDDTFDRTTTMLALNLTEWQGQLIQSQNQLLLTADDIENIAKYAEDFIKLGIKAINTSLGQTSHSVLGPNASAMEILQEWQRKFKAVEQQALLAEDEVKNIADFTSNTFSHILTPPNGTITEYFDKNASTIEILKAVHREFAAAALCHTATGPNASSIDLLQHWQTKFNEMQQQALLAKDEMKNISDYTTNTFSDILGLPNGTSTEPLDKNMSTIDILKAVHRELSEAALCEKQMKEVFDVIKIEYQNITLPRGDGNHSITEGNATALQMLQELKRESTLNKEQLLLAQDEIEEITNFAKDLVALGTHNLDAYSLQANETPLEHSPATIETLNDLQRKLKRTQELLLLTNDEIKNITEFSRELTGELNSNPIGGSVEEVNDTNPVLETTPIQILQDWQETLMQAKEKLLLAKEEIKSIALSTRDLINSENENSNASSSQSSNPIFVTNATATQRMKDLQQDLKSAQEQLLLTKDGILDIKSFVRNLTDLAYENANLSTGVLDDTFDRTTTMSALNLTEWQGQLIQSQNQLLLTADDIENIAKYAEDIIELGIKAINTSLGQTSHSVLGPNASAMEILQEWQRKFKAVEQQALLAEDEVKNIADFTSNTFSHILTPPNGTITEYFDKNASTIEILKAVHRELAAAALCHTATGPNASSIDLLQHWQTKFNEMQQQALLAKDEMKNISDYTTNTFSDILGLPNGTSTEPLDKNMSTIDILKAVHRELSEAALCEKQMKEVFDVIKIEYQNITLPRGDGNHSITVGNATALQMLQELKRESTLNKEQLLLAQDEIEEITNFAKDLVALGTHNLDAYSLQANETPLEHSPATIETLNDLQRKLKRTQELLLLTNDEIKTLRNFPES</sequence>
<keyword evidence="3" id="KW-1185">Reference proteome</keyword>
<gene>
    <name evidence="2" type="ORF">OUZ56_029057</name>
</gene>
<feature type="coiled-coil region" evidence="1">
    <location>
        <begin position="581"/>
        <end position="608"/>
    </location>
</feature>
<organism evidence="2 3">
    <name type="scientific">Daphnia magna</name>
    <dbReference type="NCBI Taxonomy" id="35525"/>
    <lineage>
        <taxon>Eukaryota</taxon>
        <taxon>Metazoa</taxon>
        <taxon>Ecdysozoa</taxon>
        <taxon>Arthropoda</taxon>
        <taxon>Crustacea</taxon>
        <taxon>Branchiopoda</taxon>
        <taxon>Diplostraca</taxon>
        <taxon>Cladocera</taxon>
        <taxon>Anomopoda</taxon>
        <taxon>Daphniidae</taxon>
        <taxon>Daphnia</taxon>
    </lineage>
</organism>
<evidence type="ECO:0000313" key="2">
    <source>
        <dbReference type="EMBL" id="KAK4037013.1"/>
    </source>
</evidence>